<dbReference type="PANTHER" id="PTHR21064:SF6">
    <property type="entry name" value="AMINOGLYCOSIDE PHOSPHOTRANSFERASE DOMAIN-CONTAINING PROTEIN"/>
    <property type="match status" value="1"/>
</dbReference>
<name>A0A0G0XFM0_9BACT</name>
<dbReference type="Gene3D" id="3.30.200.20">
    <property type="entry name" value="Phosphorylase Kinase, domain 1"/>
    <property type="match status" value="1"/>
</dbReference>
<dbReference type="GO" id="GO:0005524">
    <property type="term" value="F:ATP binding"/>
    <property type="evidence" value="ECO:0007669"/>
    <property type="project" value="InterPro"/>
</dbReference>
<reference evidence="3 4" key="1">
    <citation type="journal article" date="2015" name="Nature">
        <title>rRNA introns, odd ribosomes, and small enigmatic genomes across a large radiation of phyla.</title>
        <authorList>
            <person name="Brown C.T."/>
            <person name="Hug L.A."/>
            <person name="Thomas B.C."/>
            <person name="Sharon I."/>
            <person name="Castelle C.J."/>
            <person name="Singh A."/>
            <person name="Wilkins M.J."/>
            <person name="Williams K.H."/>
            <person name="Banfield J.F."/>
        </authorList>
    </citation>
    <scope>NUCLEOTIDE SEQUENCE [LARGE SCALE GENOMIC DNA]</scope>
</reference>
<dbReference type="InterPro" id="IPR000719">
    <property type="entry name" value="Prot_kinase_dom"/>
</dbReference>
<keyword evidence="3" id="KW-0808">Transferase</keyword>
<dbReference type="InterPro" id="IPR011009">
    <property type="entry name" value="Kinase-like_dom_sf"/>
</dbReference>
<dbReference type="GO" id="GO:0004672">
    <property type="term" value="F:protein kinase activity"/>
    <property type="evidence" value="ECO:0007669"/>
    <property type="project" value="InterPro"/>
</dbReference>
<comment type="caution">
    <text evidence="3">The sequence shown here is derived from an EMBL/GenBank/DDBJ whole genome shotgun (WGS) entry which is preliminary data.</text>
</comment>
<accession>A0A0G0XFM0</accession>
<dbReference type="AlphaFoldDB" id="A0A0G0XFM0"/>
<dbReference type="EMBL" id="LCCC01000023">
    <property type="protein sequence ID" value="KKS23654.1"/>
    <property type="molecule type" value="Genomic_DNA"/>
</dbReference>
<sequence>MPSKIDNKMNILKSPTFTEESLEKHLSHYPNIGRVLNFKKLEGGVANVVYKIKTTKGNFVLKIVIRNNPYRVNYEVELLNKIKNLPIPKPLKARNGKFLVMYKKHQILLYPYLPGKKTENINHKISSAVGKFLAKLHLQTRNFHSKIKRNELYGITHSKMNHVLRARNFIINKKIKNAITYIEKNAFKYKIDKLLPDGAMHLDIRPENVLFHNGKLTGVVDFDNSYNGPLILDLAGALIWYSYENNEFNLKKMKQFYLGYTGTRKLSKKEKIELINMLHYYVLGIVLHGIEYYIDNKLSEQFLTKVSIGHLLEAEKKLTPIERKLSKLFK</sequence>
<dbReference type="GO" id="GO:0019202">
    <property type="term" value="F:amino acid kinase activity"/>
    <property type="evidence" value="ECO:0007669"/>
    <property type="project" value="TreeGrafter"/>
</dbReference>
<organism evidence="3 4">
    <name type="scientific">Candidatus Nomurabacteria bacterium GW2011_GWC2_41_8</name>
    <dbReference type="NCBI Taxonomy" id="1618755"/>
    <lineage>
        <taxon>Bacteria</taxon>
        <taxon>Candidatus Nomuraibacteriota</taxon>
    </lineage>
</organism>
<evidence type="ECO:0000256" key="1">
    <source>
        <dbReference type="ARBA" id="ARBA00038240"/>
    </source>
</evidence>
<dbReference type="PANTHER" id="PTHR21064">
    <property type="entry name" value="AMINOGLYCOSIDE PHOSPHOTRANSFERASE DOMAIN-CONTAINING PROTEIN-RELATED"/>
    <property type="match status" value="1"/>
</dbReference>
<gene>
    <name evidence="3" type="ORF">UU82_C0023G0003</name>
</gene>
<comment type="similarity">
    <text evidence="1">Belongs to the pseudomonas-type ThrB family.</text>
</comment>
<feature type="domain" description="Protein kinase" evidence="2">
    <location>
        <begin position="35"/>
        <end position="330"/>
    </location>
</feature>
<dbReference type="PROSITE" id="PS50011">
    <property type="entry name" value="PROTEIN_KINASE_DOM"/>
    <property type="match status" value="1"/>
</dbReference>
<dbReference type="Pfam" id="PF01636">
    <property type="entry name" value="APH"/>
    <property type="match status" value="1"/>
</dbReference>
<dbReference type="SUPFAM" id="SSF56112">
    <property type="entry name" value="Protein kinase-like (PK-like)"/>
    <property type="match status" value="1"/>
</dbReference>
<dbReference type="Proteomes" id="UP000033949">
    <property type="component" value="Unassembled WGS sequence"/>
</dbReference>
<proteinExistence type="inferred from homology"/>
<evidence type="ECO:0000313" key="4">
    <source>
        <dbReference type="Proteomes" id="UP000033949"/>
    </source>
</evidence>
<evidence type="ECO:0000313" key="3">
    <source>
        <dbReference type="EMBL" id="KKS23654.1"/>
    </source>
</evidence>
<dbReference type="Gene3D" id="3.90.1200.10">
    <property type="match status" value="1"/>
</dbReference>
<protein>
    <submittedName>
        <fullName evidence="3">Homoserine kinase</fullName>
    </submittedName>
</protein>
<evidence type="ECO:0000259" key="2">
    <source>
        <dbReference type="PROSITE" id="PS50011"/>
    </source>
</evidence>
<dbReference type="InterPro" id="IPR050249">
    <property type="entry name" value="Pseudomonas-type_ThrB"/>
</dbReference>
<dbReference type="InterPro" id="IPR002575">
    <property type="entry name" value="Aminoglycoside_PTrfase"/>
</dbReference>
<keyword evidence="3" id="KW-0418">Kinase</keyword>